<comment type="similarity">
    <text evidence="1">Belongs to the universal stress protein A family.</text>
</comment>
<dbReference type="InterPro" id="IPR006015">
    <property type="entry name" value="Universal_stress_UspA"/>
</dbReference>
<dbReference type="RefSeq" id="WP_073476533.1">
    <property type="nucleotide sequence ID" value="NZ_FQZU01000015.1"/>
</dbReference>
<feature type="domain" description="UspA" evidence="2">
    <location>
        <begin position="1"/>
        <end position="150"/>
    </location>
</feature>
<keyword evidence="4" id="KW-1185">Reference proteome</keyword>
<accession>A0A1M6NNS3</accession>
<protein>
    <submittedName>
        <fullName evidence="3">Nucleotide-binding universal stress protein, UspA family</fullName>
    </submittedName>
</protein>
<dbReference type="EMBL" id="FQZU01000015">
    <property type="protein sequence ID" value="SHJ97266.1"/>
    <property type="molecule type" value="Genomic_DNA"/>
</dbReference>
<dbReference type="CDD" id="cd00293">
    <property type="entry name" value="USP-like"/>
    <property type="match status" value="1"/>
</dbReference>
<sequence>MANSILIALDDSENAQKALEYVANNMNPSAKVAIITILPKVSTACGMDSPSLTPLFNRNSQVFCNMEDAKRERMKEYVGEAEKCLIAAGFSPDNITTRVEEQRFGVARDILQEIKEGKYDTVVLGRRGLSGVKEFFSGSVTTKVLQGASGVTVIVVD</sequence>
<gene>
    <name evidence="3" type="ORF">SAMN02745216_02642</name>
</gene>
<reference evidence="4" key="1">
    <citation type="submission" date="2016-11" db="EMBL/GenBank/DDBJ databases">
        <authorList>
            <person name="Varghese N."/>
            <person name="Submissions S."/>
        </authorList>
    </citation>
    <scope>NUCLEOTIDE SEQUENCE [LARGE SCALE GENOMIC DNA]</scope>
    <source>
        <strain evidence="4">DSM 16219</strain>
    </source>
</reference>
<dbReference type="PANTHER" id="PTHR31964">
    <property type="entry name" value="ADENINE NUCLEOTIDE ALPHA HYDROLASES-LIKE SUPERFAMILY PROTEIN"/>
    <property type="match status" value="1"/>
</dbReference>
<dbReference type="Gene3D" id="3.40.50.620">
    <property type="entry name" value="HUPs"/>
    <property type="match status" value="1"/>
</dbReference>
<dbReference type="STRING" id="1121393.SAMN02745216_02642"/>
<proteinExistence type="inferred from homology"/>
<evidence type="ECO:0000256" key="1">
    <source>
        <dbReference type="ARBA" id="ARBA00008791"/>
    </source>
</evidence>
<name>A0A1M6NNS3_9BACT</name>
<organism evidence="3 4">
    <name type="scientific">Desulfatibacillum alkenivorans DSM 16219</name>
    <dbReference type="NCBI Taxonomy" id="1121393"/>
    <lineage>
        <taxon>Bacteria</taxon>
        <taxon>Pseudomonadati</taxon>
        <taxon>Thermodesulfobacteriota</taxon>
        <taxon>Desulfobacteria</taxon>
        <taxon>Desulfobacterales</taxon>
        <taxon>Desulfatibacillaceae</taxon>
        <taxon>Desulfatibacillum</taxon>
    </lineage>
</organism>
<dbReference type="InterPro" id="IPR014729">
    <property type="entry name" value="Rossmann-like_a/b/a_fold"/>
</dbReference>
<dbReference type="PANTHER" id="PTHR31964:SF113">
    <property type="entry name" value="USPA DOMAIN-CONTAINING PROTEIN"/>
    <property type="match status" value="1"/>
</dbReference>
<dbReference type="InterPro" id="IPR006016">
    <property type="entry name" value="UspA"/>
</dbReference>
<dbReference type="Pfam" id="PF00582">
    <property type="entry name" value="Usp"/>
    <property type="match status" value="1"/>
</dbReference>
<dbReference type="OrthoDB" id="5420527at2"/>
<dbReference type="Proteomes" id="UP000183994">
    <property type="component" value="Unassembled WGS sequence"/>
</dbReference>
<dbReference type="SUPFAM" id="SSF52402">
    <property type="entry name" value="Adenine nucleotide alpha hydrolases-like"/>
    <property type="match status" value="1"/>
</dbReference>
<dbReference type="AlphaFoldDB" id="A0A1M6NNS3"/>
<dbReference type="PRINTS" id="PR01438">
    <property type="entry name" value="UNVRSLSTRESS"/>
</dbReference>
<evidence type="ECO:0000313" key="4">
    <source>
        <dbReference type="Proteomes" id="UP000183994"/>
    </source>
</evidence>
<evidence type="ECO:0000259" key="2">
    <source>
        <dbReference type="Pfam" id="PF00582"/>
    </source>
</evidence>
<evidence type="ECO:0000313" key="3">
    <source>
        <dbReference type="EMBL" id="SHJ97266.1"/>
    </source>
</evidence>